<feature type="binding site" evidence="3">
    <location>
        <position position="160"/>
    </location>
    <ligand>
        <name>a divalent metal cation</name>
        <dbReference type="ChEBI" id="CHEBI:60240"/>
    </ligand>
</feature>
<evidence type="ECO:0000313" key="5">
    <source>
        <dbReference type="EMBL" id="SOC37836.1"/>
    </source>
</evidence>
<feature type="domain" description="SMP-30/Gluconolactonase/LRE-like region" evidence="4">
    <location>
        <begin position="13"/>
        <end position="279"/>
    </location>
</feature>
<reference evidence="6" key="1">
    <citation type="submission" date="2017-08" db="EMBL/GenBank/DDBJ databases">
        <authorList>
            <person name="Varghese N."/>
            <person name="Submissions S."/>
        </authorList>
    </citation>
    <scope>NUCLEOTIDE SEQUENCE [LARGE SCALE GENOMIC DNA]</scope>
    <source>
        <strain evidence="6">JC23</strain>
    </source>
</reference>
<comment type="cofactor">
    <cofactor evidence="3">
        <name>Zn(2+)</name>
        <dbReference type="ChEBI" id="CHEBI:29105"/>
    </cofactor>
    <text evidence="3">Binds 1 divalent metal cation per subunit.</text>
</comment>
<proteinExistence type="inferred from homology"/>
<dbReference type="InterPro" id="IPR005511">
    <property type="entry name" value="SMP-30"/>
</dbReference>
<keyword evidence="6" id="KW-1185">Reference proteome</keyword>
<comment type="similarity">
    <text evidence="1">Belongs to the SMP-30/CGR1 family.</text>
</comment>
<dbReference type="GO" id="GO:0004341">
    <property type="term" value="F:gluconolactonase activity"/>
    <property type="evidence" value="ECO:0007669"/>
    <property type="project" value="TreeGrafter"/>
</dbReference>
<dbReference type="GO" id="GO:0005509">
    <property type="term" value="F:calcium ion binding"/>
    <property type="evidence" value="ECO:0007669"/>
    <property type="project" value="TreeGrafter"/>
</dbReference>
<keyword evidence="3" id="KW-0862">Zinc</keyword>
<dbReference type="Pfam" id="PF08450">
    <property type="entry name" value="SGL"/>
    <property type="match status" value="1"/>
</dbReference>
<sequence>MKIEKVGQEKSIFGEGIFWDFEKEMVLWVDLATSRVLTYLIKTGEESSYYLPSPATAILKYSENEYLLIMSREINKLNIITGELSLYVSFEWMDPLLLLNDAKLDRFGRIWTGSVDIRFKEFRESDENAFNEYKPRIAQLYMIEHDKNIKVFNFPVALSNGLAFHPNQNILYHVDSATQSIWSYDLDLIGAELSNRQKVFEFDILEGFPDGLTIDCDGILWTVVFKSKQVAQKTKKNGFIAKIHPKTKELLEKIELPLYHITSCQFGGNEMKDLFITTASELLNEKELAEQPLSGNLLMIETATKGIVQKSIKELQIQ</sequence>
<dbReference type="AlphaFoldDB" id="A0A285UBA5"/>
<dbReference type="EMBL" id="OBQC01000003">
    <property type="protein sequence ID" value="SOC37836.1"/>
    <property type="molecule type" value="Genomic_DNA"/>
</dbReference>
<organism evidence="5 6">
    <name type="scientific">Ureibacillus acetophenoni</name>
    <dbReference type="NCBI Taxonomy" id="614649"/>
    <lineage>
        <taxon>Bacteria</taxon>
        <taxon>Bacillati</taxon>
        <taxon>Bacillota</taxon>
        <taxon>Bacilli</taxon>
        <taxon>Bacillales</taxon>
        <taxon>Caryophanaceae</taxon>
        <taxon>Ureibacillus</taxon>
    </lineage>
</organism>
<feature type="binding site" evidence="3">
    <location>
        <position position="127"/>
    </location>
    <ligand>
        <name>substrate</name>
    </ligand>
</feature>
<feature type="binding site" evidence="3">
    <location>
        <position position="210"/>
    </location>
    <ligand>
        <name>a divalent metal cation</name>
        <dbReference type="ChEBI" id="CHEBI:60240"/>
    </ligand>
</feature>
<dbReference type="PANTHER" id="PTHR10907:SF47">
    <property type="entry name" value="REGUCALCIN"/>
    <property type="match status" value="1"/>
</dbReference>
<evidence type="ECO:0000256" key="1">
    <source>
        <dbReference type="ARBA" id="ARBA00008853"/>
    </source>
</evidence>
<dbReference type="PANTHER" id="PTHR10907">
    <property type="entry name" value="REGUCALCIN"/>
    <property type="match status" value="1"/>
</dbReference>
<dbReference type="Proteomes" id="UP000219252">
    <property type="component" value="Unassembled WGS sequence"/>
</dbReference>
<evidence type="ECO:0000313" key="6">
    <source>
        <dbReference type="Proteomes" id="UP000219252"/>
    </source>
</evidence>
<dbReference type="InterPro" id="IPR011042">
    <property type="entry name" value="6-blade_b-propeller_TolB-like"/>
</dbReference>
<name>A0A285UBA5_9BACL</name>
<feature type="binding site" evidence="3">
    <location>
        <position position="15"/>
    </location>
    <ligand>
        <name>a divalent metal cation</name>
        <dbReference type="ChEBI" id="CHEBI:60240"/>
    </ligand>
</feature>
<keyword evidence="3" id="KW-0479">Metal-binding</keyword>
<dbReference type="Gene3D" id="2.120.10.30">
    <property type="entry name" value="TolB, C-terminal domain"/>
    <property type="match status" value="1"/>
</dbReference>
<accession>A0A285UBA5</accession>
<dbReference type="SUPFAM" id="SSF63829">
    <property type="entry name" value="Calcium-dependent phosphotriesterase"/>
    <property type="match status" value="1"/>
</dbReference>
<feature type="binding site" evidence="3">
    <location>
        <position position="100"/>
    </location>
    <ligand>
        <name>substrate</name>
    </ligand>
</feature>
<evidence type="ECO:0000259" key="4">
    <source>
        <dbReference type="Pfam" id="PF08450"/>
    </source>
</evidence>
<dbReference type="InterPro" id="IPR013658">
    <property type="entry name" value="SGL"/>
</dbReference>
<feature type="active site" description="Proton donor/acceptor" evidence="2">
    <location>
        <position position="210"/>
    </location>
</feature>
<gene>
    <name evidence="5" type="ORF">SAMN05877842_103366</name>
</gene>
<protein>
    <submittedName>
        <fullName evidence="5">Sugar lactone lactonase YvrE</fullName>
    </submittedName>
</protein>
<evidence type="ECO:0000256" key="2">
    <source>
        <dbReference type="PIRSR" id="PIRSR605511-1"/>
    </source>
</evidence>
<evidence type="ECO:0000256" key="3">
    <source>
        <dbReference type="PIRSR" id="PIRSR605511-2"/>
    </source>
</evidence>
<dbReference type="GO" id="GO:0019853">
    <property type="term" value="P:L-ascorbic acid biosynthetic process"/>
    <property type="evidence" value="ECO:0007669"/>
    <property type="project" value="TreeGrafter"/>
</dbReference>
<dbReference type="PRINTS" id="PR01790">
    <property type="entry name" value="SMP30FAMILY"/>
</dbReference>
<dbReference type="OrthoDB" id="2633250at2"/>
<dbReference type="RefSeq" id="WP_097148983.1">
    <property type="nucleotide sequence ID" value="NZ_OBQC01000003.1"/>
</dbReference>